<dbReference type="KEGG" id="ngg:RG540_CH18300"/>
<evidence type="ECO:0000256" key="2">
    <source>
        <dbReference type="ARBA" id="ARBA00023125"/>
    </source>
</evidence>
<dbReference type="GO" id="GO:0006355">
    <property type="term" value="P:regulation of DNA-templated transcription"/>
    <property type="evidence" value="ECO:0007669"/>
    <property type="project" value="InterPro"/>
</dbReference>
<evidence type="ECO:0000256" key="1">
    <source>
        <dbReference type="ARBA" id="ARBA00023015"/>
    </source>
</evidence>
<name>A0A068SSH0_NEOGA</name>
<dbReference type="GO" id="GO:0003677">
    <property type="term" value="F:DNA binding"/>
    <property type="evidence" value="ECO:0007669"/>
    <property type="project" value="UniProtKB-KW"/>
</dbReference>
<dbReference type="InterPro" id="IPR000595">
    <property type="entry name" value="cNMP-bd_dom"/>
</dbReference>
<dbReference type="eggNOG" id="COG0664">
    <property type="taxonomic scope" value="Bacteria"/>
</dbReference>
<dbReference type="InterPro" id="IPR036388">
    <property type="entry name" value="WH-like_DNA-bd_sf"/>
</dbReference>
<evidence type="ECO:0000256" key="3">
    <source>
        <dbReference type="ARBA" id="ARBA00023163"/>
    </source>
</evidence>
<dbReference type="Gene3D" id="2.60.120.10">
    <property type="entry name" value="Jelly Rolls"/>
    <property type="match status" value="1"/>
</dbReference>
<dbReference type="InterPro" id="IPR012318">
    <property type="entry name" value="HTH_CRP"/>
</dbReference>
<dbReference type="SUPFAM" id="SSF46785">
    <property type="entry name" value="Winged helix' DNA-binding domain"/>
    <property type="match status" value="1"/>
</dbReference>
<dbReference type="Pfam" id="PF00027">
    <property type="entry name" value="cNMP_binding"/>
    <property type="match status" value="1"/>
</dbReference>
<dbReference type="SUPFAM" id="SSF51206">
    <property type="entry name" value="cAMP-binding domain-like"/>
    <property type="match status" value="1"/>
</dbReference>
<keyword evidence="3" id="KW-0804">Transcription</keyword>
<evidence type="ECO:0000259" key="4">
    <source>
        <dbReference type="PROSITE" id="PS51063"/>
    </source>
</evidence>
<dbReference type="PROSITE" id="PS51063">
    <property type="entry name" value="HTH_CRP_2"/>
    <property type="match status" value="1"/>
</dbReference>
<dbReference type="GeneID" id="24256344"/>
<dbReference type="Proteomes" id="UP000028181">
    <property type="component" value="Chromosome I"/>
</dbReference>
<keyword evidence="6" id="KW-1185">Reference proteome</keyword>
<proteinExistence type="predicted"/>
<keyword evidence="1" id="KW-0805">Transcription regulation</keyword>
<dbReference type="HOGENOM" id="CLU_075053_0_0_5"/>
<dbReference type="InterPro" id="IPR036390">
    <property type="entry name" value="WH_DNA-bd_sf"/>
</dbReference>
<dbReference type="InterPro" id="IPR014710">
    <property type="entry name" value="RmlC-like_jellyroll"/>
</dbReference>
<dbReference type="EMBL" id="HG938353">
    <property type="protein sequence ID" value="CDN48000.1"/>
    <property type="molecule type" value="Genomic_DNA"/>
</dbReference>
<dbReference type="PATRIC" id="fig|1028800.3.peg.1846"/>
<gene>
    <name evidence="5" type="ORF">RG540_CH18300</name>
</gene>
<accession>A0A068SSH0</accession>
<organism evidence="5 6">
    <name type="scientific">Neorhizobium galegae bv. orientalis str. HAMBI 540</name>
    <dbReference type="NCBI Taxonomy" id="1028800"/>
    <lineage>
        <taxon>Bacteria</taxon>
        <taxon>Pseudomonadati</taxon>
        <taxon>Pseudomonadota</taxon>
        <taxon>Alphaproteobacteria</taxon>
        <taxon>Hyphomicrobiales</taxon>
        <taxon>Rhizobiaceae</taxon>
        <taxon>Rhizobium/Agrobacterium group</taxon>
        <taxon>Neorhizobium</taxon>
    </lineage>
</organism>
<dbReference type="Pfam" id="PF13545">
    <property type="entry name" value="HTH_Crp_2"/>
    <property type="match status" value="1"/>
</dbReference>
<dbReference type="AlphaFoldDB" id="A0A068SSH0"/>
<evidence type="ECO:0000313" key="5">
    <source>
        <dbReference type="EMBL" id="CDN48000.1"/>
    </source>
</evidence>
<dbReference type="Gene3D" id="1.10.10.10">
    <property type="entry name" value="Winged helix-like DNA-binding domain superfamily/Winged helix DNA-binding domain"/>
    <property type="match status" value="1"/>
</dbReference>
<feature type="domain" description="HTH crp-type" evidence="4">
    <location>
        <begin position="145"/>
        <end position="219"/>
    </location>
</feature>
<keyword evidence="2" id="KW-0238">DNA-binding</keyword>
<dbReference type="InterPro" id="IPR018490">
    <property type="entry name" value="cNMP-bd_dom_sf"/>
</dbReference>
<dbReference type="SMART" id="SM00419">
    <property type="entry name" value="HTH_CRP"/>
    <property type="match status" value="1"/>
</dbReference>
<evidence type="ECO:0000313" key="6">
    <source>
        <dbReference type="Proteomes" id="UP000028181"/>
    </source>
</evidence>
<dbReference type="CDD" id="cd00038">
    <property type="entry name" value="CAP_ED"/>
    <property type="match status" value="1"/>
</dbReference>
<reference evidence="6" key="1">
    <citation type="journal article" date="2014" name="BMC Genomics">
        <title>Genome sequencing of two Neorhizobium galegae strains reveals a noeT gene responsible for the unusual acetylation of the nodulation factors.</title>
        <authorList>
            <person name="Osterman J."/>
            <person name="Marsh J."/>
            <person name="Laine P.K."/>
            <person name="Zeng Z."/>
            <person name="Alatalo E."/>
            <person name="Sullivan J.T."/>
            <person name="Young J.P."/>
            <person name="Thomas-Oates J."/>
            <person name="Paulin L."/>
            <person name="Lindstrom K."/>
        </authorList>
    </citation>
    <scope>NUCLEOTIDE SEQUENCE [LARGE SCALE GENOMIC DNA]</scope>
    <source>
        <strain evidence="6">HAMBI 540</strain>
    </source>
</reference>
<dbReference type="OrthoDB" id="7584044at2"/>
<protein>
    <submittedName>
        <fullName evidence="5">Transcriptional regulator, Crp/Fnr family</fullName>
    </submittedName>
</protein>
<dbReference type="RefSeq" id="WP_038586900.1">
    <property type="nucleotide sequence ID" value="NZ_HG938353.1"/>
</dbReference>
<sequence length="239" mass="27323">MIDSLLLNLEQHDVLTDEERNILRRIVGRERRFLAGEDLVAEGSRPGYSSLLVDGFAARYKLTAEGMRQITAIHVAGDFVDLHAFLLKTMDHGVVALSPCHVSLCDHSDLKQVTEQHPHLTRMLWLDTLIHGSIHRAWIVAMGRRSKVSHLAHILCELYVRLGVVRRTNGWSFHLPLSQGEMADVLGLSLVHMNRVIQTLRRERLISWSNQTITILDWERLQEVAEFDPTYLSLSVEPR</sequence>